<comment type="caution">
    <text evidence="1">The sequence shown here is derived from an EMBL/GenBank/DDBJ whole genome shotgun (WGS) entry which is preliminary data.</text>
</comment>
<evidence type="ECO:0000313" key="2">
    <source>
        <dbReference type="Proteomes" id="UP000230184"/>
    </source>
</evidence>
<dbReference type="Gene3D" id="3.30.1240.10">
    <property type="match status" value="1"/>
</dbReference>
<proteinExistence type="predicted"/>
<dbReference type="SFLD" id="SFLDS00003">
    <property type="entry name" value="Haloacid_Dehalogenase"/>
    <property type="match status" value="1"/>
</dbReference>
<dbReference type="EMBL" id="PEWY01000122">
    <property type="protein sequence ID" value="PIU36788.1"/>
    <property type="molecule type" value="Genomic_DNA"/>
</dbReference>
<accession>A0A2M6YTD9</accession>
<dbReference type="InterPro" id="IPR006379">
    <property type="entry name" value="HAD-SF_hydro_IIB"/>
</dbReference>
<reference evidence="2" key="1">
    <citation type="submission" date="2017-09" db="EMBL/GenBank/DDBJ databases">
        <title>Depth-based differentiation of microbial function through sediment-hosted aquifers and enrichment of novel symbionts in the deep terrestrial subsurface.</title>
        <authorList>
            <person name="Probst A.J."/>
            <person name="Ladd B."/>
            <person name="Jarett J.K."/>
            <person name="Geller-Mcgrath D.E."/>
            <person name="Sieber C.M.K."/>
            <person name="Emerson J.B."/>
            <person name="Anantharaman K."/>
            <person name="Thomas B.C."/>
            <person name="Malmstrom R."/>
            <person name="Stieglmeier M."/>
            <person name="Klingl A."/>
            <person name="Woyke T."/>
            <person name="Ryan C.M."/>
            <person name="Banfield J.F."/>
        </authorList>
    </citation>
    <scope>NUCLEOTIDE SEQUENCE [LARGE SCALE GENOMIC DNA]</scope>
</reference>
<dbReference type="SFLD" id="SFLDG01140">
    <property type="entry name" value="C2.B:_Phosphomannomutase_and_P"/>
    <property type="match status" value="1"/>
</dbReference>
<dbReference type="NCBIfam" id="TIGR00099">
    <property type="entry name" value="Cof-subfamily"/>
    <property type="match status" value="1"/>
</dbReference>
<dbReference type="SUPFAM" id="SSF56784">
    <property type="entry name" value="HAD-like"/>
    <property type="match status" value="1"/>
</dbReference>
<dbReference type="PANTHER" id="PTHR10000">
    <property type="entry name" value="PHOSPHOSERINE PHOSPHATASE"/>
    <property type="match status" value="1"/>
</dbReference>
<gene>
    <name evidence="1" type="ORF">COT02_04235</name>
</gene>
<name>A0A2M6YTD9_9BACT</name>
<organism evidence="1 2">
    <name type="scientific">Candidatus Roizmanbacteria bacterium CG07_land_8_20_14_0_80_34_15</name>
    <dbReference type="NCBI Taxonomy" id="1974849"/>
    <lineage>
        <taxon>Bacteria</taxon>
        <taxon>Candidatus Roizmaniibacteriota</taxon>
    </lineage>
</organism>
<dbReference type="InterPro" id="IPR000150">
    <property type="entry name" value="Cof"/>
</dbReference>
<dbReference type="Gene3D" id="3.40.50.1000">
    <property type="entry name" value="HAD superfamily/HAD-like"/>
    <property type="match status" value="1"/>
</dbReference>
<dbReference type="NCBIfam" id="TIGR01484">
    <property type="entry name" value="HAD-SF-IIB"/>
    <property type="match status" value="1"/>
</dbReference>
<dbReference type="Pfam" id="PF08282">
    <property type="entry name" value="Hydrolase_3"/>
    <property type="match status" value="1"/>
</dbReference>
<dbReference type="GO" id="GO:0000287">
    <property type="term" value="F:magnesium ion binding"/>
    <property type="evidence" value="ECO:0007669"/>
    <property type="project" value="TreeGrafter"/>
</dbReference>
<dbReference type="InterPro" id="IPR036412">
    <property type="entry name" value="HAD-like_sf"/>
</dbReference>
<sequence>MKKIKAILSDYDGTLADQNGNILQGVKNLIKKIQNKNVSFSLATGRAYYSSIRKVENELEIKGIHILHGGAMIFDSVNNKILLLQSISSESVKKIIKYFQVQKLIFSMETKNSVFVSKKVKGSLHYPDLINQAVSKYKNNEPILKIVIYAKANKLSEKQIELHKKNLQNICSDISIHNFEYFDSFGSDITSEKATKHTGVLEFIKILNLSPDEVVAIGDGHNDYPLFTASGFGIAMANAPKELKEIADLIVSKVTEGGMIEALKYIDENLT</sequence>
<protein>
    <recommendedName>
        <fullName evidence="3">Cof-type HAD-IIB family hydrolase</fullName>
    </recommendedName>
</protein>
<dbReference type="AlphaFoldDB" id="A0A2M6YTD9"/>
<dbReference type="Proteomes" id="UP000230184">
    <property type="component" value="Unassembled WGS sequence"/>
</dbReference>
<dbReference type="InterPro" id="IPR023214">
    <property type="entry name" value="HAD_sf"/>
</dbReference>
<dbReference type="GO" id="GO:0016791">
    <property type="term" value="F:phosphatase activity"/>
    <property type="evidence" value="ECO:0007669"/>
    <property type="project" value="TreeGrafter"/>
</dbReference>
<dbReference type="GO" id="GO:0005829">
    <property type="term" value="C:cytosol"/>
    <property type="evidence" value="ECO:0007669"/>
    <property type="project" value="TreeGrafter"/>
</dbReference>
<evidence type="ECO:0000313" key="1">
    <source>
        <dbReference type="EMBL" id="PIU36788.1"/>
    </source>
</evidence>
<dbReference type="PANTHER" id="PTHR10000:SF8">
    <property type="entry name" value="HAD SUPERFAMILY HYDROLASE-LIKE, TYPE 3"/>
    <property type="match status" value="1"/>
</dbReference>
<evidence type="ECO:0008006" key="3">
    <source>
        <dbReference type="Google" id="ProtNLM"/>
    </source>
</evidence>